<reference evidence="13 14" key="1">
    <citation type="journal article" date="2015" name="Nature">
        <title>rRNA introns, odd ribosomes, and small enigmatic genomes across a large radiation of phyla.</title>
        <authorList>
            <person name="Brown C.T."/>
            <person name="Hug L.A."/>
            <person name="Thomas B.C."/>
            <person name="Sharon I."/>
            <person name="Castelle C.J."/>
            <person name="Singh A."/>
            <person name="Wilkins M.J."/>
            <person name="Williams K.H."/>
            <person name="Banfield J.F."/>
        </authorList>
    </citation>
    <scope>NUCLEOTIDE SEQUENCE [LARGE SCALE GENOMIC DNA]</scope>
</reference>
<dbReference type="InterPro" id="IPR054384">
    <property type="entry name" value="SecDF_P1_head"/>
</dbReference>
<dbReference type="Pfam" id="PF02355">
    <property type="entry name" value="SecD_SecF_C"/>
    <property type="match status" value="1"/>
</dbReference>
<feature type="domain" description="Protein export membrane protein SecD/SecF C-terminal" evidence="10">
    <location>
        <begin position="290"/>
        <end position="461"/>
    </location>
</feature>
<comment type="function">
    <text evidence="9">Part of the Sec protein translocase complex. Interacts with the SecYEG preprotein conducting channel. SecDF uses the proton motive force (PMF) to complete protein translocation after the ATP-dependent function of SecA.</text>
</comment>
<keyword evidence="5 9" id="KW-0653">Protein transport</keyword>
<dbReference type="Gene3D" id="1.20.1640.10">
    <property type="entry name" value="Multidrug efflux transporter AcrB transmembrane domain"/>
    <property type="match status" value="1"/>
</dbReference>
<dbReference type="InterPro" id="IPR048631">
    <property type="entry name" value="SecD_1st"/>
</dbReference>
<dbReference type="InterPro" id="IPR022646">
    <property type="entry name" value="SecD/SecF_CS"/>
</dbReference>
<dbReference type="SUPFAM" id="SSF82866">
    <property type="entry name" value="Multidrug efflux transporter AcrB transmembrane domain"/>
    <property type="match status" value="1"/>
</dbReference>
<gene>
    <name evidence="9" type="primary">secD</name>
    <name evidence="13" type="ORF">UY25_C0003G0032</name>
</gene>
<dbReference type="Pfam" id="PF21760">
    <property type="entry name" value="SecD_1st"/>
    <property type="match status" value="1"/>
</dbReference>
<evidence type="ECO:0000259" key="12">
    <source>
        <dbReference type="Pfam" id="PF22599"/>
    </source>
</evidence>
<dbReference type="PANTHER" id="PTHR30081:SF1">
    <property type="entry name" value="PROTEIN TRANSLOCASE SUBUNIT SECD"/>
    <property type="match status" value="1"/>
</dbReference>
<comment type="caution">
    <text evidence="9">Lacks conserved residue(s) required for the propagation of feature annotation.</text>
</comment>
<dbReference type="PANTHER" id="PTHR30081">
    <property type="entry name" value="PROTEIN-EXPORT MEMBRANE PROTEIN SEC"/>
    <property type="match status" value="1"/>
</dbReference>
<feature type="domain" description="SecDF P1 head subdomain" evidence="12">
    <location>
        <begin position="193"/>
        <end position="289"/>
    </location>
</feature>
<dbReference type="InterPro" id="IPR001036">
    <property type="entry name" value="Acrflvin-R"/>
</dbReference>
<keyword evidence="4 9" id="KW-0812">Transmembrane</keyword>
<dbReference type="Gene3D" id="3.30.70.3400">
    <property type="match status" value="1"/>
</dbReference>
<dbReference type="GO" id="GO:0015450">
    <property type="term" value="F:protein-transporting ATPase activity"/>
    <property type="evidence" value="ECO:0007669"/>
    <property type="project" value="InterPro"/>
</dbReference>
<evidence type="ECO:0000256" key="1">
    <source>
        <dbReference type="ARBA" id="ARBA00004651"/>
    </source>
</evidence>
<evidence type="ECO:0000256" key="5">
    <source>
        <dbReference type="ARBA" id="ARBA00022927"/>
    </source>
</evidence>
<dbReference type="InterPro" id="IPR022813">
    <property type="entry name" value="SecD/SecF_arch_bac"/>
</dbReference>
<comment type="similarity">
    <text evidence="9">Belongs to the SecD/SecF family. SecD subfamily.</text>
</comment>
<dbReference type="HAMAP" id="MF_01463_B">
    <property type="entry name" value="SecD_B"/>
    <property type="match status" value="1"/>
</dbReference>
<dbReference type="InterPro" id="IPR055344">
    <property type="entry name" value="SecD_SecF_C_bact"/>
</dbReference>
<evidence type="ECO:0000256" key="6">
    <source>
        <dbReference type="ARBA" id="ARBA00022989"/>
    </source>
</evidence>
<dbReference type="Pfam" id="PF22599">
    <property type="entry name" value="SecDF_P1_head"/>
    <property type="match status" value="1"/>
</dbReference>
<keyword evidence="6 9" id="KW-1133">Transmembrane helix</keyword>
<evidence type="ECO:0000259" key="10">
    <source>
        <dbReference type="Pfam" id="PF02355"/>
    </source>
</evidence>
<dbReference type="Gene3D" id="3.30.1360.200">
    <property type="match status" value="1"/>
</dbReference>
<dbReference type="InterPro" id="IPR048634">
    <property type="entry name" value="SecD_SecF_C"/>
</dbReference>
<keyword evidence="3 9" id="KW-1003">Cell membrane</keyword>
<dbReference type="EMBL" id="LCPH01000003">
    <property type="protein sequence ID" value="KKU93161.1"/>
    <property type="molecule type" value="Genomic_DNA"/>
</dbReference>
<evidence type="ECO:0000256" key="9">
    <source>
        <dbReference type="HAMAP-Rule" id="MF_01463"/>
    </source>
</evidence>
<feature type="transmembrane region" description="Helical" evidence="9">
    <location>
        <begin position="30"/>
        <end position="49"/>
    </location>
</feature>
<protein>
    <recommendedName>
        <fullName evidence="9">Protein translocase subunit SecD</fullName>
    </recommendedName>
</protein>
<dbReference type="PRINTS" id="PR00702">
    <property type="entry name" value="ACRIFLAVINRP"/>
</dbReference>
<evidence type="ECO:0000313" key="14">
    <source>
        <dbReference type="Proteomes" id="UP000034462"/>
    </source>
</evidence>
<dbReference type="GO" id="GO:0065002">
    <property type="term" value="P:intracellular protein transmembrane transport"/>
    <property type="evidence" value="ECO:0007669"/>
    <property type="project" value="UniProtKB-UniRule"/>
</dbReference>
<evidence type="ECO:0000256" key="4">
    <source>
        <dbReference type="ARBA" id="ARBA00022692"/>
    </source>
</evidence>
<comment type="subunit">
    <text evidence="9">Forms a complex with SecF. Part of the essential Sec protein translocation apparatus which comprises SecA, SecYEG and auxiliary proteins SecDF. Other proteins may also be involved.</text>
</comment>
<keyword evidence="2 9" id="KW-0813">Transport</keyword>
<evidence type="ECO:0000256" key="7">
    <source>
        <dbReference type="ARBA" id="ARBA00023010"/>
    </source>
</evidence>
<evidence type="ECO:0000256" key="8">
    <source>
        <dbReference type="ARBA" id="ARBA00023136"/>
    </source>
</evidence>
<proteinExistence type="inferred from homology"/>
<evidence type="ECO:0000313" key="13">
    <source>
        <dbReference type="EMBL" id="KKU93161.1"/>
    </source>
</evidence>
<comment type="subcellular location">
    <subcellularLocation>
        <location evidence="1 9">Cell membrane</location>
        <topology evidence="1 9">Multi-pass membrane protein</topology>
    </subcellularLocation>
</comment>
<sequence>MVSFSLPLLRLSLPDCSKCGNVVRMQRWRVVSIVALALLAGVAAGFFVFPEQVNLRLAKLPGSPQVPVIPFRLGLDLQGGVHLVYEADLSRVDSADYDSATEGLRDIIERRVNIFGAKESVVQIEGGGDDRRLIVEIAGAVDAGEAIEMIGRAPFLEFRELKRDYEEIVQRNQQVLESGEDPPAGGFENIYVSTQLNGSFLQRAEVGFEQVTQSPNILLTFNDEGARLFQEITGRNVGKPLAIFLDNELLEEPVVRGEISGGKAQITGQFTLEEARQFVRDLNAGAVPVSISLLSQQTVGPTLGKVSLAQSLKAGIIGFFLVVAFMIAFYRVPGALAILTLSLYGVFLLFLLKIFGLTFTLAGIAGIILSIGMAVDANILIFSRFREEMDEGKSFSVSMEEGFRRAWPSIRDGNVTTLLAAFILFWFGTSFVQGFALTLAVGIFVSMFSAIFVTKNFMRLFINTRLEKIAWLWK</sequence>
<evidence type="ECO:0000256" key="2">
    <source>
        <dbReference type="ARBA" id="ARBA00022448"/>
    </source>
</evidence>
<comment type="caution">
    <text evidence="13">The sequence shown here is derived from an EMBL/GenBank/DDBJ whole genome shotgun (WGS) entry which is preliminary data.</text>
</comment>
<dbReference type="GO" id="GO:0006605">
    <property type="term" value="P:protein targeting"/>
    <property type="evidence" value="ECO:0007669"/>
    <property type="project" value="UniProtKB-UniRule"/>
</dbReference>
<dbReference type="GO" id="GO:0043952">
    <property type="term" value="P:protein transport by the Sec complex"/>
    <property type="evidence" value="ECO:0007669"/>
    <property type="project" value="UniProtKB-UniRule"/>
</dbReference>
<dbReference type="InterPro" id="IPR005791">
    <property type="entry name" value="SecD"/>
</dbReference>
<keyword evidence="7 9" id="KW-0811">Translocation</keyword>
<keyword evidence="8 9" id="KW-0472">Membrane</keyword>
<organism evidence="13 14">
    <name type="scientific">Candidatus Yanofskybacteria bacterium GW2011_GWC1_48_11</name>
    <dbReference type="NCBI Taxonomy" id="1619027"/>
    <lineage>
        <taxon>Bacteria</taxon>
        <taxon>Candidatus Yanofskyibacteriota</taxon>
    </lineage>
</organism>
<dbReference type="NCBIfam" id="TIGR01129">
    <property type="entry name" value="secD"/>
    <property type="match status" value="1"/>
</dbReference>
<dbReference type="Pfam" id="PF07549">
    <property type="entry name" value="Sec_GG"/>
    <property type="match status" value="1"/>
</dbReference>
<evidence type="ECO:0000256" key="3">
    <source>
        <dbReference type="ARBA" id="ARBA00022475"/>
    </source>
</evidence>
<dbReference type="GO" id="GO:0005886">
    <property type="term" value="C:plasma membrane"/>
    <property type="evidence" value="ECO:0007669"/>
    <property type="project" value="UniProtKB-SubCell"/>
</dbReference>
<dbReference type="AlphaFoldDB" id="A0A837IMM4"/>
<feature type="domain" description="Protein translocase subunit SecDF P1" evidence="11">
    <location>
        <begin position="105"/>
        <end position="162"/>
    </location>
</feature>
<accession>A0A837IMM4</accession>
<dbReference type="NCBIfam" id="TIGR00916">
    <property type="entry name" value="2A0604s01"/>
    <property type="match status" value="1"/>
</dbReference>
<name>A0A837IMM4_9BACT</name>
<feature type="transmembrane region" description="Helical" evidence="9">
    <location>
        <begin position="435"/>
        <end position="453"/>
    </location>
</feature>
<evidence type="ECO:0000259" key="11">
    <source>
        <dbReference type="Pfam" id="PF21760"/>
    </source>
</evidence>
<feature type="transmembrane region" description="Helical" evidence="9">
    <location>
        <begin position="311"/>
        <end position="329"/>
    </location>
</feature>
<dbReference type="Proteomes" id="UP000034462">
    <property type="component" value="Unassembled WGS sequence"/>
</dbReference>